<proteinExistence type="predicted"/>
<protein>
    <submittedName>
        <fullName evidence="2">Uncharacterized protein</fullName>
    </submittedName>
</protein>
<dbReference type="OrthoDB" id="7058642at2"/>
<organism evidence="2 3">
    <name type="scientific">Azospirillum lipoferum (strain 4B)</name>
    <dbReference type="NCBI Taxonomy" id="862719"/>
    <lineage>
        <taxon>Bacteria</taxon>
        <taxon>Pseudomonadati</taxon>
        <taxon>Pseudomonadota</taxon>
        <taxon>Alphaproteobacteria</taxon>
        <taxon>Rhodospirillales</taxon>
        <taxon>Azospirillaceae</taxon>
        <taxon>Azospirillum</taxon>
    </lineage>
</organism>
<accession>G7ZCD6</accession>
<dbReference type="RefSeq" id="WP_014188717.1">
    <property type="nucleotide sequence ID" value="NC_016586.1"/>
</dbReference>
<keyword evidence="2" id="KW-0614">Plasmid</keyword>
<sequence length="217" mass="24889">MTTERQGKKIEPPLVGADKDDEKDQRADRPSWRREAIHLSPICLVAIVRPLRRDLETAQSEMKRELYRYLRRLSQTLLDYGVARPVVCLVIAADKEERGLLDRWGADQGWHRGAFALYAEVEEKRVELRLKDLLSPEVEELMTEDAKQQTLEQYLAKIMEEQARTGVSGPDASLLEVIRSVVQGATRNENPNIRDIIGGWVGDQVEAARRMVEESRR</sequence>
<evidence type="ECO:0000313" key="2">
    <source>
        <dbReference type="EMBL" id="CBS89276.1"/>
    </source>
</evidence>
<dbReference type="KEGG" id="ali:AZOLI_p20086"/>
<name>G7ZCD6_AZOL4</name>
<reference evidence="3" key="1">
    <citation type="journal article" date="2011" name="PLoS Genet.">
        <title>Azospirillum genomes reveal transition of bacteria from aquatic to terrestrial environments.</title>
        <authorList>
            <person name="Wisniewski-Dye F."/>
            <person name="Borziak K."/>
            <person name="Khalsa-Moyers G."/>
            <person name="Alexandre G."/>
            <person name="Sukharnikov L.O."/>
            <person name="Wuichet K."/>
            <person name="Hurst G.B."/>
            <person name="McDonald W.H."/>
            <person name="Robertson J.S."/>
            <person name="Barbe V."/>
            <person name="Calteau A."/>
            <person name="Rouy Z."/>
            <person name="Mangenot S."/>
            <person name="Prigent-Combaret C."/>
            <person name="Normand P."/>
            <person name="Boyer M."/>
            <person name="Siguier P."/>
            <person name="Dessaux Y."/>
            <person name="Elmerich C."/>
            <person name="Condemine G."/>
            <person name="Krishnen G."/>
            <person name="Kennedy I."/>
            <person name="Paterson A.H."/>
            <person name="Gonzalez V."/>
            <person name="Mavingui P."/>
            <person name="Zhulin I.B."/>
        </authorList>
    </citation>
    <scope>NUCLEOTIDE SEQUENCE [LARGE SCALE GENOMIC DNA]</scope>
    <source>
        <strain evidence="3">4B</strain>
    </source>
</reference>
<dbReference type="HOGENOM" id="CLU_1270155_0_0_5"/>
<dbReference type="EMBL" id="FQ311870">
    <property type="protein sequence ID" value="CBS89276.1"/>
    <property type="molecule type" value="Genomic_DNA"/>
</dbReference>
<keyword evidence="3" id="KW-1185">Reference proteome</keyword>
<dbReference type="Proteomes" id="UP000005667">
    <property type="component" value="Plasmid AZO_p2"/>
</dbReference>
<evidence type="ECO:0000313" key="3">
    <source>
        <dbReference type="Proteomes" id="UP000005667"/>
    </source>
</evidence>
<geneLocation type="plasmid" evidence="2 3">
    <name>AZO_p2</name>
</geneLocation>
<dbReference type="AlphaFoldDB" id="G7ZCD6"/>
<gene>
    <name evidence="2" type="ordered locus">AZOLI_p20086</name>
</gene>
<feature type="region of interest" description="Disordered" evidence="1">
    <location>
        <begin position="1"/>
        <end position="30"/>
    </location>
</feature>
<evidence type="ECO:0000256" key="1">
    <source>
        <dbReference type="SAM" id="MobiDB-lite"/>
    </source>
</evidence>